<evidence type="ECO:0000256" key="4">
    <source>
        <dbReference type="ARBA" id="ARBA00035286"/>
    </source>
</evidence>
<dbReference type="GO" id="GO:0003735">
    <property type="term" value="F:structural constituent of ribosome"/>
    <property type="evidence" value="ECO:0007669"/>
    <property type="project" value="InterPro"/>
</dbReference>
<dbReference type="Proteomes" id="UP000271098">
    <property type="component" value="Unassembled WGS sequence"/>
</dbReference>
<evidence type="ECO:0000313" key="7">
    <source>
        <dbReference type="EMBL" id="VDN17515.1"/>
    </source>
</evidence>
<evidence type="ECO:0000313" key="9">
    <source>
        <dbReference type="WBParaSite" id="GPUH_0001050301-mRNA-1"/>
    </source>
</evidence>
<evidence type="ECO:0000256" key="6">
    <source>
        <dbReference type="RuleBase" id="RU004005"/>
    </source>
</evidence>
<keyword evidence="3 6" id="KW-0687">Ribonucleoprotein</keyword>
<dbReference type="EMBL" id="UYRT01078002">
    <property type="protein sequence ID" value="VDN17515.1"/>
    <property type="molecule type" value="Genomic_DNA"/>
</dbReference>
<gene>
    <name evidence="7" type="ORF">GPUH_LOCUS10490</name>
</gene>
<dbReference type="PANTHER" id="PTHR13501">
    <property type="entry name" value="CHLOROPLAST 50S RIBOSOMAL PROTEIN L22-RELATED"/>
    <property type="match status" value="1"/>
</dbReference>
<dbReference type="GO" id="GO:0005762">
    <property type="term" value="C:mitochondrial large ribosomal subunit"/>
    <property type="evidence" value="ECO:0007669"/>
    <property type="project" value="TreeGrafter"/>
</dbReference>
<name>A0A183DP49_9BILA</name>
<reference evidence="7 8" key="2">
    <citation type="submission" date="2018-11" db="EMBL/GenBank/DDBJ databases">
        <authorList>
            <consortium name="Pathogen Informatics"/>
        </authorList>
    </citation>
    <scope>NUCLEOTIDE SEQUENCE [LARGE SCALE GENOMIC DNA]</scope>
</reference>
<comment type="similarity">
    <text evidence="1 6">Belongs to the universal ribosomal protein uL22 family.</text>
</comment>
<dbReference type="PANTHER" id="PTHR13501:SF8">
    <property type="entry name" value="LARGE RIBOSOMAL SUBUNIT PROTEIN UL22M"/>
    <property type="match status" value="1"/>
</dbReference>
<dbReference type="AlphaFoldDB" id="A0A183DP49"/>
<dbReference type="Gene3D" id="3.90.470.10">
    <property type="entry name" value="Ribosomal protein L22/L17"/>
    <property type="match status" value="1"/>
</dbReference>
<sequence length="206" mass="24634">MKFLQVRPKLYYAPEWDLEKRHDGEEGEAHPMLGLSVMTPEKWNYYNKVVWPPNYISPETGLPLLRQVYYCRESIHCSPKRMFMACQLAWRLNVDEALEQLKLQRKKACMILRQALMDAKKKASTEIHIEFPSDMHVAEAFPVQSEIVKGRREFLTKLFLIFKNLFYRLEEGDGPGMKNRWVPKDGWDKMNDYYKYLRERTIEYSI</sequence>
<keyword evidence="8" id="KW-1185">Reference proteome</keyword>
<dbReference type="InterPro" id="IPR001063">
    <property type="entry name" value="Ribosomal_uL22"/>
</dbReference>
<dbReference type="WBParaSite" id="GPUH_0001050301-mRNA-1">
    <property type="protein sequence ID" value="GPUH_0001050301-mRNA-1"/>
    <property type="gene ID" value="GPUH_0001050301"/>
</dbReference>
<dbReference type="SUPFAM" id="SSF54843">
    <property type="entry name" value="Ribosomal protein L22"/>
    <property type="match status" value="1"/>
</dbReference>
<evidence type="ECO:0000256" key="1">
    <source>
        <dbReference type="ARBA" id="ARBA00009451"/>
    </source>
</evidence>
<dbReference type="OrthoDB" id="416470at2759"/>
<keyword evidence="2 6" id="KW-0689">Ribosomal protein</keyword>
<protein>
    <recommendedName>
        <fullName evidence="4">Large ribosomal subunit protein uL22m</fullName>
    </recommendedName>
    <alternativeName>
        <fullName evidence="5">39S ribosomal protein L22, mitochondrial</fullName>
    </alternativeName>
</protein>
<proteinExistence type="inferred from homology"/>
<organism evidence="9">
    <name type="scientific">Gongylonema pulchrum</name>
    <dbReference type="NCBI Taxonomy" id="637853"/>
    <lineage>
        <taxon>Eukaryota</taxon>
        <taxon>Metazoa</taxon>
        <taxon>Ecdysozoa</taxon>
        <taxon>Nematoda</taxon>
        <taxon>Chromadorea</taxon>
        <taxon>Rhabditida</taxon>
        <taxon>Spirurina</taxon>
        <taxon>Spiruromorpha</taxon>
        <taxon>Spiruroidea</taxon>
        <taxon>Gongylonematidae</taxon>
        <taxon>Gongylonema</taxon>
    </lineage>
</organism>
<evidence type="ECO:0000256" key="3">
    <source>
        <dbReference type="ARBA" id="ARBA00023274"/>
    </source>
</evidence>
<dbReference type="InterPro" id="IPR047867">
    <property type="entry name" value="Ribosomal_uL22_bac/org-type"/>
</dbReference>
<evidence type="ECO:0000256" key="5">
    <source>
        <dbReference type="ARBA" id="ARBA00035506"/>
    </source>
</evidence>
<dbReference type="GO" id="GO:0006412">
    <property type="term" value="P:translation"/>
    <property type="evidence" value="ECO:0007669"/>
    <property type="project" value="InterPro"/>
</dbReference>
<evidence type="ECO:0000256" key="2">
    <source>
        <dbReference type="ARBA" id="ARBA00022980"/>
    </source>
</evidence>
<accession>A0A183DP49</accession>
<reference evidence="9" key="1">
    <citation type="submission" date="2016-06" db="UniProtKB">
        <authorList>
            <consortium name="WormBaseParasite"/>
        </authorList>
    </citation>
    <scope>IDENTIFICATION</scope>
</reference>
<evidence type="ECO:0000313" key="8">
    <source>
        <dbReference type="Proteomes" id="UP000271098"/>
    </source>
</evidence>
<dbReference type="Pfam" id="PF00237">
    <property type="entry name" value="Ribosomal_L22"/>
    <property type="match status" value="1"/>
</dbReference>
<dbReference type="InterPro" id="IPR036394">
    <property type="entry name" value="Ribosomal_uL22_sf"/>
</dbReference>